<evidence type="ECO:0000256" key="1">
    <source>
        <dbReference type="SAM" id="Coils"/>
    </source>
</evidence>
<dbReference type="Proteomes" id="UP000028542">
    <property type="component" value="Unassembled WGS sequence"/>
</dbReference>
<keyword evidence="3" id="KW-1185">Reference proteome</keyword>
<sequence length="186" mass="21395">MEEVNNQSEKSTVDNSVGEVTLEQFKSALENNLDIKGYYDSVVDKTVNKRLDKGIESWKEKNLNNLVEEEINKRYPQKTDTEIKIEEINAALEKANEEKQQLELKMQYQELLIKSNIPVEMVNFLAGDDTGETIKNIEMFKELMVKYVNGEVENRLKLSSYIPGGNNPINVSNQMSDFERIVKGVR</sequence>
<evidence type="ECO:0000313" key="3">
    <source>
        <dbReference type="Proteomes" id="UP000028542"/>
    </source>
</evidence>
<dbReference type="Pfam" id="PF14265">
    <property type="entry name" value="DUF4355"/>
    <property type="match status" value="1"/>
</dbReference>
<keyword evidence="1" id="KW-0175">Coiled coil</keyword>
<dbReference type="EMBL" id="JPMD01000037">
    <property type="protein sequence ID" value="KEZ85391.1"/>
    <property type="molecule type" value="Genomic_DNA"/>
</dbReference>
<evidence type="ECO:0000313" key="2">
    <source>
        <dbReference type="EMBL" id="KEZ85391.1"/>
    </source>
</evidence>
<name>A0A084J8V7_9CLOT</name>
<feature type="coiled-coil region" evidence="1">
    <location>
        <begin position="78"/>
        <end position="112"/>
    </location>
</feature>
<dbReference type="AlphaFoldDB" id="A0A084J8V7"/>
<protein>
    <recommendedName>
        <fullName evidence="4">DUF4355 domain-containing protein</fullName>
    </recommendedName>
</protein>
<reference evidence="2 3" key="1">
    <citation type="submission" date="2014-07" db="EMBL/GenBank/DDBJ databases">
        <title>Draft genome of Clostridium sulfidigenes 113A isolated from sediments associated with methane hydrate from Krishna Godavari basin.</title>
        <authorList>
            <person name="Honkalas V.S."/>
            <person name="Dabir A.P."/>
            <person name="Arora P."/>
            <person name="Dhakephalkar P.K."/>
        </authorList>
    </citation>
    <scope>NUCLEOTIDE SEQUENCE [LARGE SCALE GENOMIC DNA]</scope>
    <source>
        <strain evidence="2 3">113A</strain>
    </source>
</reference>
<dbReference type="InterPro" id="IPR025580">
    <property type="entry name" value="Gp46"/>
</dbReference>
<dbReference type="RefSeq" id="WP_035134644.1">
    <property type="nucleotide sequence ID" value="NZ_JPMD01000037.1"/>
</dbReference>
<gene>
    <name evidence="2" type="ORF">IO99_15060</name>
</gene>
<dbReference type="eggNOG" id="ENOG502ZX7B">
    <property type="taxonomic scope" value="Bacteria"/>
</dbReference>
<accession>A0A084J8V7</accession>
<proteinExistence type="predicted"/>
<comment type="caution">
    <text evidence="2">The sequence shown here is derived from an EMBL/GenBank/DDBJ whole genome shotgun (WGS) entry which is preliminary data.</text>
</comment>
<evidence type="ECO:0008006" key="4">
    <source>
        <dbReference type="Google" id="ProtNLM"/>
    </source>
</evidence>
<organism evidence="2 3">
    <name type="scientific">Clostridium sulfidigenes</name>
    <dbReference type="NCBI Taxonomy" id="318464"/>
    <lineage>
        <taxon>Bacteria</taxon>
        <taxon>Bacillati</taxon>
        <taxon>Bacillota</taxon>
        <taxon>Clostridia</taxon>
        <taxon>Eubacteriales</taxon>
        <taxon>Clostridiaceae</taxon>
        <taxon>Clostridium</taxon>
    </lineage>
</organism>